<comment type="caution">
    <text evidence="2">The sequence shown here is derived from an EMBL/GenBank/DDBJ whole genome shotgun (WGS) entry which is preliminary data.</text>
</comment>
<sequence>MDHNERPSIRYSGTTVDCADAGALADFYAALTGGAVIVRQDHWALIRTGDGEIAFQATPGYQPPVWPDPAASIQMHLDFYVTDRPAAERFALDLGAVKFDHQPNDDHCTVFADPAGHAFCLSTWGEPS</sequence>
<dbReference type="Proteomes" id="UP000256913">
    <property type="component" value="Unassembled WGS sequence"/>
</dbReference>
<dbReference type="InterPro" id="IPR041581">
    <property type="entry name" value="Glyoxalase_6"/>
</dbReference>
<dbReference type="InterPro" id="IPR029068">
    <property type="entry name" value="Glyas_Bleomycin-R_OHBP_Dase"/>
</dbReference>
<evidence type="ECO:0000313" key="2">
    <source>
        <dbReference type="EMBL" id="REF99588.1"/>
    </source>
</evidence>
<dbReference type="PANTHER" id="PTHR35908:SF1">
    <property type="entry name" value="CONSERVED PROTEIN"/>
    <property type="match status" value="1"/>
</dbReference>
<dbReference type="RefSeq" id="WP_116070740.1">
    <property type="nucleotide sequence ID" value="NZ_BONB01000114.1"/>
</dbReference>
<proteinExistence type="predicted"/>
<protein>
    <recommendedName>
        <fullName evidence="1">Glyoxalase-like domain-containing protein</fullName>
    </recommendedName>
</protein>
<dbReference type="AlphaFoldDB" id="A0A3D9ZQE3"/>
<reference evidence="2 3" key="1">
    <citation type="submission" date="2018-08" db="EMBL/GenBank/DDBJ databases">
        <title>Sequencing the genomes of 1000 actinobacteria strains.</title>
        <authorList>
            <person name="Klenk H.-P."/>
        </authorList>
    </citation>
    <scope>NUCLEOTIDE SEQUENCE [LARGE SCALE GENOMIC DNA]</scope>
    <source>
        <strain evidence="2 3">DSM 44099</strain>
    </source>
</reference>
<name>A0A3D9ZQE3_9ACTN</name>
<dbReference type="EMBL" id="QUMQ01000001">
    <property type="protein sequence ID" value="REF99588.1"/>
    <property type="molecule type" value="Genomic_DNA"/>
</dbReference>
<evidence type="ECO:0000313" key="3">
    <source>
        <dbReference type="Proteomes" id="UP000256913"/>
    </source>
</evidence>
<keyword evidence="3" id="KW-1185">Reference proteome</keyword>
<dbReference type="CDD" id="cd06587">
    <property type="entry name" value="VOC"/>
    <property type="match status" value="1"/>
</dbReference>
<gene>
    <name evidence="2" type="ORF">DFJ67_5627</name>
</gene>
<dbReference type="Gene3D" id="3.10.180.10">
    <property type="entry name" value="2,3-Dihydroxybiphenyl 1,2-Dioxygenase, domain 1"/>
    <property type="match status" value="1"/>
</dbReference>
<dbReference type="SUPFAM" id="SSF54593">
    <property type="entry name" value="Glyoxalase/Bleomycin resistance protein/Dihydroxybiphenyl dioxygenase"/>
    <property type="match status" value="1"/>
</dbReference>
<dbReference type="PANTHER" id="PTHR35908">
    <property type="entry name" value="HYPOTHETICAL FUSION PROTEIN"/>
    <property type="match status" value="1"/>
</dbReference>
<accession>A0A3D9ZQE3</accession>
<evidence type="ECO:0000259" key="1">
    <source>
        <dbReference type="Pfam" id="PF18029"/>
    </source>
</evidence>
<dbReference type="Pfam" id="PF18029">
    <property type="entry name" value="Glyoxalase_6"/>
    <property type="match status" value="1"/>
</dbReference>
<dbReference type="OrthoDB" id="4211373at2"/>
<organism evidence="2 3">
    <name type="scientific">Asanoa ferruginea</name>
    <dbReference type="NCBI Taxonomy" id="53367"/>
    <lineage>
        <taxon>Bacteria</taxon>
        <taxon>Bacillati</taxon>
        <taxon>Actinomycetota</taxon>
        <taxon>Actinomycetes</taxon>
        <taxon>Micromonosporales</taxon>
        <taxon>Micromonosporaceae</taxon>
        <taxon>Asanoa</taxon>
    </lineage>
</organism>
<feature type="domain" description="Glyoxalase-like" evidence="1">
    <location>
        <begin position="14"/>
        <end position="121"/>
    </location>
</feature>